<dbReference type="AlphaFoldDB" id="A0A851HXK9"/>
<dbReference type="Gene3D" id="3.90.1300.10">
    <property type="entry name" value="Amidase signature (AS) domain"/>
    <property type="match status" value="1"/>
</dbReference>
<sequence>MDAFMKQSEYLRYDATALADLIRRGEVSSREVCEAAVERASSVNASLNAICLPRFSEALAQEFPEQGTFAGVPLLLKDLAQEQAGQPCTYGSHGFQNNIAPRDSEFVHRAREGGLVFLGRTATPEFGLKAITESELWGPTLNPWDTSLTPGGSSGGSGAATAAGIVPMAGANDGGGSIRIPAAYNGLFGLKPSRGRISSGPLMGENWTGASSDHVVTRTVRDSAAMLDVLSGPAPGDPFVIPAPAEPYANLMQKAPGRLKIGMFTASPYDTDVAPECVAGVEETARILESLGHTVEYARPEFDGMAMARCYLGLYFGEVSAMIAKARKEQGASDRDFELDTRLLGMLGETLPLSDYVLLRQQWNEFARALGAFFTDYDLYLSPTTGQMPARIGELETPAHLKIAAKIMLALKAGKTVHRSGQADQMALESLARTPFTQLANLTGTPAMSVPVHWTTEGLPVGVQFGAAHGGEGVLLQLAAQLEAASPWQGHYQRLDAAFPGQGL</sequence>
<reference evidence="3 4" key="1">
    <citation type="submission" date="2020-03" db="EMBL/GenBank/DDBJ databases">
        <title>Metagenomic, metatranscriptomic, and metabolomic analyses revealed the key microbes and metabolic features during the fermentation of ganjang, Korean traditional soy sauce.</title>
        <authorList>
            <person name="Chun B.H."/>
            <person name="Jeon C.O."/>
        </authorList>
    </citation>
    <scope>NUCLEOTIDE SEQUENCE [LARGE SCALE GENOMIC DNA]</scope>
    <source>
        <strain evidence="3 4">KG14</strain>
    </source>
</reference>
<evidence type="ECO:0000313" key="4">
    <source>
        <dbReference type="Proteomes" id="UP000536442"/>
    </source>
</evidence>
<feature type="domain" description="Amidase" evidence="2">
    <location>
        <begin position="31"/>
        <end position="476"/>
    </location>
</feature>
<dbReference type="EMBL" id="JABEVQ010000005">
    <property type="protein sequence ID" value="NWN91992.1"/>
    <property type="molecule type" value="Genomic_DNA"/>
</dbReference>
<dbReference type="Proteomes" id="UP000536442">
    <property type="component" value="Unassembled WGS sequence"/>
</dbReference>
<dbReference type="Pfam" id="PF01425">
    <property type="entry name" value="Amidase"/>
    <property type="match status" value="1"/>
</dbReference>
<protein>
    <submittedName>
        <fullName evidence="3">Amidase</fullName>
    </submittedName>
</protein>
<dbReference type="PANTHER" id="PTHR11895:SF7">
    <property type="entry name" value="GLUTAMYL-TRNA(GLN) AMIDOTRANSFERASE SUBUNIT A, MITOCHONDRIAL"/>
    <property type="match status" value="1"/>
</dbReference>
<evidence type="ECO:0000313" key="3">
    <source>
        <dbReference type="EMBL" id="NWN91992.1"/>
    </source>
</evidence>
<dbReference type="InterPro" id="IPR036928">
    <property type="entry name" value="AS_sf"/>
</dbReference>
<dbReference type="PANTHER" id="PTHR11895">
    <property type="entry name" value="TRANSAMIDASE"/>
    <property type="match status" value="1"/>
</dbReference>
<dbReference type="InterPro" id="IPR020556">
    <property type="entry name" value="Amidase_CS"/>
</dbReference>
<organism evidence="3 4">
    <name type="scientific">Marinobacter adhaerens</name>
    <dbReference type="NCBI Taxonomy" id="1033846"/>
    <lineage>
        <taxon>Bacteria</taxon>
        <taxon>Pseudomonadati</taxon>
        <taxon>Pseudomonadota</taxon>
        <taxon>Gammaproteobacteria</taxon>
        <taxon>Pseudomonadales</taxon>
        <taxon>Marinobacteraceae</taxon>
        <taxon>Marinobacter</taxon>
    </lineage>
</organism>
<evidence type="ECO:0000256" key="1">
    <source>
        <dbReference type="ARBA" id="ARBA00009199"/>
    </source>
</evidence>
<comment type="caution">
    <text evidence="3">The sequence shown here is derived from an EMBL/GenBank/DDBJ whole genome shotgun (WGS) entry which is preliminary data.</text>
</comment>
<dbReference type="GO" id="GO:0003824">
    <property type="term" value="F:catalytic activity"/>
    <property type="evidence" value="ECO:0007669"/>
    <property type="project" value="InterPro"/>
</dbReference>
<dbReference type="InterPro" id="IPR023631">
    <property type="entry name" value="Amidase_dom"/>
</dbReference>
<proteinExistence type="inferred from homology"/>
<dbReference type="InterPro" id="IPR000120">
    <property type="entry name" value="Amidase"/>
</dbReference>
<dbReference type="SUPFAM" id="SSF75304">
    <property type="entry name" value="Amidase signature (AS) enzymes"/>
    <property type="match status" value="1"/>
</dbReference>
<keyword evidence="4" id="KW-1185">Reference proteome</keyword>
<name>A0A851HXK9_9GAMM</name>
<comment type="similarity">
    <text evidence="1">Belongs to the amidase family.</text>
</comment>
<evidence type="ECO:0000259" key="2">
    <source>
        <dbReference type="Pfam" id="PF01425"/>
    </source>
</evidence>
<gene>
    <name evidence="3" type="ORF">HLV39_10865</name>
</gene>
<accession>A0A851HXK9</accession>
<dbReference type="PROSITE" id="PS00571">
    <property type="entry name" value="AMIDASES"/>
    <property type="match status" value="1"/>
</dbReference>